<sequence>MQYDDFRRAYDGVMADCRAAKLNTSALEESVARMQELYAALPADDQARAADDLARLEQILGTARRYQVRDFPLYREASAIFASANSDEGPAQLRAQRARDGIGQLNALAERTTAADERSAVLALTEPLAMLVSALDADN</sequence>
<dbReference type="Proteomes" id="UP000295447">
    <property type="component" value="Unassembled WGS sequence"/>
</dbReference>
<keyword evidence="2" id="KW-1185">Reference proteome</keyword>
<dbReference type="AlphaFoldDB" id="A0A4R7ZZJ8"/>
<dbReference type="EMBL" id="SODF01000001">
    <property type="protein sequence ID" value="TDW22398.1"/>
    <property type="molecule type" value="Genomic_DNA"/>
</dbReference>
<evidence type="ECO:0000313" key="2">
    <source>
        <dbReference type="Proteomes" id="UP000295447"/>
    </source>
</evidence>
<evidence type="ECO:0000313" key="1">
    <source>
        <dbReference type="EMBL" id="TDW22398.1"/>
    </source>
</evidence>
<dbReference type="RefSeq" id="WP_134116200.1">
    <property type="nucleotide sequence ID" value="NZ_SODF01000001.1"/>
</dbReference>
<proteinExistence type="predicted"/>
<protein>
    <submittedName>
        <fullName evidence="1">Uncharacterized protein</fullName>
    </submittedName>
</protein>
<dbReference type="OrthoDB" id="3826955at2"/>
<gene>
    <name evidence="1" type="ORF">EV650_1235</name>
</gene>
<name>A0A4R7ZZJ8_9ACTN</name>
<accession>A0A4R7ZZJ8</accession>
<reference evidence="1 2" key="1">
    <citation type="submission" date="2019-03" db="EMBL/GenBank/DDBJ databases">
        <title>Genomic Encyclopedia of Type Strains, Phase III (KMG-III): the genomes of soil and plant-associated and newly described type strains.</title>
        <authorList>
            <person name="Whitman W."/>
        </authorList>
    </citation>
    <scope>NUCLEOTIDE SEQUENCE [LARGE SCALE GENOMIC DNA]</scope>
    <source>
        <strain evidence="1 2">VKM Ac-2570</strain>
    </source>
</reference>
<comment type="caution">
    <text evidence="1">The sequence shown here is derived from an EMBL/GenBank/DDBJ whole genome shotgun (WGS) entry which is preliminary data.</text>
</comment>
<organism evidence="1 2">
    <name type="scientific">Kribbella kalugense</name>
    <dbReference type="NCBI Taxonomy" id="2512221"/>
    <lineage>
        <taxon>Bacteria</taxon>
        <taxon>Bacillati</taxon>
        <taxon>Actinomycetota</taxon>
        <taxon>Actinomycetes</taxon>
        <taxon>Propionibacteriales</taxon>
        <taxon>Kribbellaceae</taxon>
        <taxon>Kribbella</taxon>
    </lineage>
</organism>